<evidence type="ECO:0000313" key="8">
    <source>
        <dbReference type="Proteomes" id="UP001224428"/>
    </source>
</evidence>
<keyword evidence="2 7" id="KW-0489">Methyltransferase</keyword>
<comment type="caution">
    <text evidence="7">The sequence shown here is derived from an EMBL/GenBank/DDBJ whole genome shotgun (WGS) entry which is preliminary data.</text>
</comment>
<dbReference type="SUPFAM" id="SSF53335">
    <property type="entry name" value="S-adenosyl-L-methionine-dependent methyltransferases"/>
    <property type="match status" value="1"/>
</dbReference>
<dbReference type="GO" id="GO:0003676">
    <property type="term" value="F:nucleic acid binding"/>
    <property type="evidence" value="ECO:0007669"/>
    <property type="project" value="InterPro"/>
</dbReference>
<keyword evidence="4" id="KW-0949">S-adenosyl-L-methionine</keyword>
<dbReference type="RefSeq" id="WP_283827223.1">
    <property type="nucleotide sequence ID" value="NZ_JASDDP010000014.1"/>
</dbReference>
<evidence type="ECO:0000256" key="1">
    <source>
        <dbReference type="ARBA" id="ARBA00012771"/>
    </source>
</evidence>
<name>A0AAJ1PT63_9MOLU</name>
<dbReference type="InterPro" id="IPR050320">
    <property type="entry name" value="N5-glutamine_MTase"/>
</dbReference>
<evidence type="ECO:0000256" key="5">
    <source>
        <dbReference type="ARBA" id="ARBA00048391"/>
    </source>
</evidence>
<evidence type="ECO:0000256" key="2">
    <source>
        <dbReference type="ARBA" id="ARBA00022603"/>
    </source>
</evidence>
<evidence type="ECO:0000259" key="6">
    <source>
        <dbReference type="Pfam" id="PF05175"/>
    </source>
</evidence>
<dbReference type="PANTHER" id="PTHR18895:SF74">
    <property type="entry name" value="MTRF1L RELEASE FACTOR GLUTAMINE METHYLTRANSFERASE"/>
    <property type="match status" value="1"/>
</dbReference>
<dbReference type="Gene3D" id="3.40.50.150">
    <property type="entry name" value="Vaccinia Virus protein VP39"/>
    <property type="match status" value="1"/>
</dbReference>
<dbReference type="InterPro" id="IPR019874">
    <property type="entry name" value="RF_methyltr_PrmC"/>
</dbReference>
<dbReference type="CDD" id="cd02440">
    <property type="entry name" value="AdoMet_MTases"/>
    <property type="match status" value="1"/>
</dbReference>
<dbReference type="EC" id="2.1.1.297" evidence="1"/>
<comment type="catalytic activity">
    <reaction evidence="5">
        <text>L-glutaminyl-[peptide chain release factor] + S-adenosyl-L-methionine = N(5)-methyl-L-glutaminyl-[peptide chain release factor] + S-adenosyl-L-homocysteine + H(+)</text>
        <dbReference type="Rhea" id="RHEA:42896"/>
        <dbReference type="Rhea" id="RHEA-COMP:10271"/>
        <dbReference type="Rhea" id="RHEA-COMP:10272"/>
        <dbReference type="ChEBI" id="CHEBI:15378"/>
        <dbReference type="ChEBI" id="CHEBI:30011"/>
        <dbReference type="ChEBI" id="CHEBI:57856"/>
        <dbReference type="ChEBI" id="CHEBI:59789"/>
        <dbReference type="ChEBI" id="CHEBI:61891"/>
        <dbReference type="EC" id="2.1.1.297"/>
    </reaction>
</comment>
<feature type="domain" description="Methyltransferase small" evidence="6">
    <location>
        <begin position="79"/>
        <end position="160"/>
    </location>
</feature>
<dbReference type="InterPro" id="IPR007848">
    <property type="entry name" value="Small_mtfrase_dom"/>
</dbReference>
<sequence>MANKEDLLREKRRYNLEEVISNDELNKIQMGMPIQKIMGYVDFFDTKIKIDKNVLIPRYETEEMVHLFYLREREKIYERSAHILDLCAGSGCIGLSLKNNFNRSVKVCLADNSKEAIEQIKINAQENNLDVEIIESNMFDNIKQKFDYIISNPPYISKKEQLPSSVLDFEPYEALFAENDGFFFYEEIIKNLDKFLNKDGKLYLEISDHIYNIFQNKKYKEFDIEFFKDMNEHWRFAIICFKNKNTK</sequence>
<dbReference type="GO" id="GO:0102559">
    <property type="term" value="F:peptide chain release factor N(5)-glutamine methyltransferase activity"/>
    <property type="evidence" value="ECO:0007669"/>
    <property type="project" value="UniProtKB-EC"/>
</dbReference>
<evidence type="ECO:0000313" key="7">
    <source>
        <dbReference type="EMBL" id="MDJ1645742.1"/>
    </source>
</evidence>
<dbReference type="InterPro" id="IPR004556">
    <property type="entry name" value="HemK-like"/>
</dbReference>
<dbReference type="Proteomes" id="UP001224428">
    <property type="component" value="Unassembled WGS sequence"/>
</dbReference>
<reference evidence="7" key="1">
    <citation type="submission" date="2023-05" db="EMBL/GenBank/DDBJ databases">
        <title>Mycoplasma phocimorsus sp. nov., isolated from Scandinavian patients with seal finger or septic arthritis after contact with seals.</title>
        <authorList>
            <person name="Skafte-Holm A."/>
            <person name="Pedersen T.R."/>
            <person name="Froelund M."/>
            <person name="Stegger M."/>
            <person name="Qvortrup K."/>
            <person name="Michaels D.L."/>
            <person name="Brown D.R."/>
            <person name="Jensen J.S."/>
        </authorList>
    </citation>
    <scope>NUCLEOTIDE SEQUENCE</scope>
    <source>
        <strain evidence="7">M5725</strain>
    </source>
</reference>
<dbReference type="NCBIfam" id="TIGR03534">
    <property type="entry name" value="RF_mod_PrmC"/>
    <property type="match status" value="1"/>
</dbReference>
<dbReference type="PANTHER" id="PTHR18895">
    <property type="entry name" value="HEMK METHYLTRANSFERASE"/>
    <property type="match status" value="1"/>
</dbReference>
<dbReference type="PROSITE" id="PS00092">
    <property type="entry name" value="N6_MTASE"/>
    <property type="match status" value="1"/>
</dbReference>
<dbReference type="EMBL" id="JASDDP010000014">
    <property type="protein sequence ID" value="MDJ1645742.1"/>
    <property type="molecule type" value="Genomic_DNA"/>
</dbReference>
<dbReference type="NCBIfam" id="TIGR00536">
    <property type="entry name" value="hemK_fam"/>
    <property type="match status" value="1"/>
</dbReference>
<dbReference type="InterPro" id="IPR002052">
    <property type="entry name" value="DNA_methylase_N6_adenine_CS"/>
</dbReference>
<keyword evidence="3 7" id="KW-0808">Transferase</keyword>
<accession>A0AAJ1PT63</accession>
<evidence type="ECO:0000256" key="4">
    <source>
        <dbReference type="ARBA" id="ARBA00022691"/>
    </source>
</evidence>
<dbReference type="InterPro" id="IPR029063">
    <property type="entry name" value="SAM-dependent_MTases_sf"/>
</dbReference>
<evidence type="ECO:0000256" key="3">
    <source>
        <dbReference type="ARBA" id="ARBA00022679"/>
    </source>
</evidence>
<gene>
    <name evidence="7" type="primary">prmC</name>
    <name evidence="7" type="ORF">QLQ80_01390</name>
</gene>
<dbReference type="AlphaFoldDB" id="A0AAJ1PT63"/>
<protein>
    <recommendedName>
        <fullName evidence="1">peptide chain release factor N(5)-glutamine methyltransferase</fullName>
        <ecNumber evidence="1">2.1.1.297</ecNumber>
    </recommendedName>
</protein>
<dbReference type="Pfam" id="PF05175">
    <property type="entry name" value="MTS"/>
    <property type="match status" value="1"/>
</dbReference>
<proteinExistence type="predicted"/>
<organism evidence="7 8">
    <name type="scientific">Mycoplasma phocimorsus</name>
    <dbReference type="NCBI Taxonomy" id="3045839"/>
    <lineage>
        <taxon>Bacteria</taxon>
        <taxon>Bacillati</taxon>
        <taxon>Mycoplasmatota</taxon>
        <taxon>Mollicutes</taxon>
        <taxon>Mycoplasmataceae</taxon>
        <taxon>Mycoplasma</taxon>
    </lineage>
</organism>
<dbReference type="GO" id="GO:0032259">
    <property type="term" value="P:methylation"/>
    <property type="evidence" value="ECO:0007669"/>
    <property type="project" value="UniProtKB-KW"/>
</dbReference>
<keyword evidence="8" id="KW-1185">Reference proteome</keyword>